<dbReference type="Gene3D" id="3.40.850.10">
    <property type="entry name" value="Kinesin motor domain"/>
    <property type="match status" value="1"/>
</dbReference>
<accession>A0A9P3HGZ7</accession>
<evidence type="ECO:0000256" key="2">
    <source>
        <dbReference type="ARBA" id="ARBA00022840"/>
    </source>
</evidence>
<reference evidence="8" key="1">
    <citation type="submission" date="2021-11" db="EMBL/GenBank/DDBJ databases">
        <authorList>
            <person name="Herlambang A."/>
            <person name="Guo Y."/>
            <person name="Takashima Y."/>
            <person name="Nishizawa T."/>
        </authorList>
    </citation>
    <scope>NUCLEOTIDE SEQUENCE</scope>
    <source>
        <strain evidence="8">E1425</strain>
    </source>
</reference>
<dbReference type="PANTHER" id="PTHR47968:SF33">
    <property type="entry name" value="KINESIN-LIKE PROTEIN KIN-7C, MITOCHONDRIAL ISOFORM X1"/>
    <property type="match status" value="1"/>
</dbReference>
<feature type="compositionally biased region" description="Low complexity" evidence="6">
    <location>
        <begin position="77"/>
        <end position="90"/>
    </location>
</feature>
<keyword evidence="5" id="KW-0175">Coiled coil</keyword>
<dbReference type="InterPro" id="IPR036961">
    <property type="entry name" value="Kinesin_motor_dom_sf"/>
</dbReference>
<comment type="caution">
    <text evidence="8">The sequence shown here is derived from an EMBL/GenBank/DDBJ whole genome shotgun (WGS) entry which is preliminary data.</text>
</comment>
<feature type="compositionally biased region" description="Low complexity" evidence="6">
    <location>
        <begin position="12"/>
        <end position="36"/>
    </location>
</feature>
<dbReference type="GO" id="GO:0005874">
    <property type="term" value="C:microtubule"/>
    <property type="evidence" value="ECO:0007669"/>
    <property type="project" value="UniProtKB-KW"/>
</dbReference>
<dbReference type="AlphaFoldDB" id="A0A9P3HGZ7"/>
<dbReference type="SUPFAM" id="SSF52540">
    <property type="entry name" value="P-loop containing nucleoside triphosphate hydrolases"/>
    <property type="match status" value="1"/>
</dbReference>
<feature type="region of interest" description="Disordered" evidence="6">
    <location>
        <begin position="1"/>
        <end position="134"/>
    </location>
</feature>
<feature type="region of interest" description="Disordered" evidence="6">
    <location>
        <begin position="704"/>
        <end position="736"/>
    </location>
</feature>
<keyword evidence="9" id="KW-1185">Reference proteome</keyword>
<feature type="coiled-coil region" evidence="5">
    <location>
        <begin position="802"/>
        <end position="843"/>
    </location>
</feature>
<dbReference type="CDD" id="cd01374">
    <property type="entry name" value="KISc_CENP_E"/>
    <property type="match status" value="1"/>
</dbReference>
<evidence type="ECO:0000256" key="5">
    <source>
        <dbReference type="SAM" id="Coils"/>
    </source>
</evidence>
<dbReference type="GO" id="GO:0005524">
    <property type="term" value="F:ATP binding"/>
    <property type="evidence" value="ECO:0007669"/>
    <property type="project" value="UniProtKB-UniRule"/>
</dbReference>
<feature type="binding site" evidence="3">
    <location>
        <begin position="222"/>
        <end position="229"/>
    </location>
    <ligand>
        <name>ATP</name>
        <dbReference type="ChEBI" id="CHEBI:30616"/>
    </ligand>
</feature>
<dbReference type="FunFam" id="3.40.850.10:FF:000170">
    <property type="entry name" value="Kinesin-like protein"/>
    <property type="match status" value="1"/>
</dbReference>
<name>A0A9P3HGZ7_9FUNG</name>
<dbReference type="InterPro" id="IPR027417">
    <property type="entry name" value="P-loop_NTPase"/>
</dbReference>
<keyword evidence="2 3" id="KW-0067">ATP-binding</keyword>
<gene>
    <name evidence="8" type="ORF">EMPS_08752</name>
</gene>
<dbReference type="PROSITE" id="PS00411">
    <property type="entry name" value="KINESIN_MOTOR_1"/>
    <property type="match status" value="1"/>
</dbReference>
<feature type="coiled-coil region" evidence="5">
    <location>
        <begin position="613"/>
        <end position="640"/>
    </location>
</feature>
<dbReference type="SMART" id="SM00129">
    <property type="entry name" value="KISc"/>
    <property type="match status" value="1"/>
</dbReference>
<feature type="coiled-coil region" evidence="5">
    <location>
        <begin position="484"/>
        <end position="511"/>
    </location>
</feature>
<keyword evidence="1 3" id="KW-0547">Nucleotide-binding</keyword>
<proteinExistence type="inferred from homology"/>
<evidence type="ECO:0000313" key="9">
    <source>
        <dbReference type="Proteomes" id="UP000827284"/>
    </source>
</evidence>
<feature type="compositionally biased region" description="Polar residues" evidence="6">
    <location>
        <begin position="709"/>
        <end position="728"/>
    </location>
</feature>
<feature type="domain" description="Kinesin motor" evidence="7">
    <location>
        <begin position="134"/>
        <end position="475"/>
    </location>
</feature>
<evidence type="ECO:0000256" key="4">
    <source>
        <dbReference type="RuleBase" id="RU000394"/>
    </source>
</evidence>
<dbReference type="PANTHER" id="PTHR47968">
    <property type="entry name" value="CENTROMERE PROTEIN E"/>
    <property type="match status" value="1"/>
</dbReference>
<dbReference type="InterPro" id="IPR001752">
    <property type="entry name" value="Kinesin_motor_dom"/>
</dbReference>
<reference evidence="8" key="2">
    <citation type="journal article" date="2022" name="Microbiol. Resour. Announc.">
        <title>Whole-Genome Sequence of Entomortierella parvispora E1425, a Mucoromycotan Fungus Associated with Burkholderiaceae-Related Endosymbiotic Bacteria.</title>
        <authorList>
            <person name="Herlambang A."/>
            <person name="Guo Y."/>
            <person name="Takashima Y."/>
            <person name="Narisawa K."/>
            <person name="Ohta H."/>
            <person name="Nishizawa T."/>
        </authorList>
    </citation>
    <scope>NUCLEOTIDE SEQUENCE</scope>
    <source>
        <strain evidence="8">E1425</strain>
    </source>
</reference>
<dbReference type="GO" id="GO:0007018">
    <property type="term" value="P:microtubule-based movement"/>
    <property type="evidence" value="ECO:0007669"/>
    <property type="project" value="InterPro"/>
</dbReference>
<dbReference type="GO" id="GO:0008017">
    <property type="term" value="F:microtubule binding"/>
    <property type="evidence" value="ECO:0007669"/>
    <property type="project" value="InterPro"/>
</dbReference>
<dbReference type="Proteomes" id="UP000827284">
    <property type="component" value="Unassembled WGS sequence"/>
</dbReference>
<dbReference type="PROSITE" id="PS50067">
    <property type="entry name" value="KINESIN_MOTOR_2"/>
    <property type="match status" value="1"/>
</dbReference>
<dbReference type="Pfam" id="PF00225">
    <property type="entry name" value="Kinesin"/>
    <property type="match status" value="1"/>
</dbReference>
<protein>
    <recommendedName>
        <fullName evidence="4">Kinesin-like protein</fullName>
    </recommendedName>
</protein>
<dbReference type="InterPro" id="IPR027640">
    <property type="entry name" value="Kinesin-like_fam"/>
</dbReference>
<comment type="similarity">
    <text evidence="3 4">Belongs to the TRAFAC class myosin-kinesin ATPase superfamily. Kinesin family.</text>
</comment>
<sequence>MFKSVADRLGFPHSTSNSSLSSHPSSGASSPTSSSSGHHHRTSIFSSAPHVRSPSRQQQQTPLHGRTAPSASAATNGRATTPAGPRRAAPSVKPVLPPLTFNNSRDDSNSLYNSVTSAGSTTDEQQQPSRAAENVTVSVRVRPFSVTELRVAGGPAEVWAVQEESRITYADEYTMAARRAAVDYAYDHALTGSDNELIYSSSVKHLVQSAMEGYNGTVFAYGQTSSGKTYTMSGAEKQPGITPRAVDDVFKYIRENSEREFLLRVSYLEIYNESIRDLLSPEAIDLRIHEDKKRGVYVSPLKEEIVTTPSQVMRILQRGDQQRHTSSTDYNAHSSRSHSIFQIVIESRERAPTAPLSPSGRKFSLGLGKSPSAVRVSQLNLIDLAGSEKASSDADRRKEGAFINKSLLTLGTVISKLTEEKGAHIPYRDSKLTRILQSSLSGNARVSVICTISPSFMNVEESHNTLKFAARVKKVVTKAHTNQVMDDKALLEKYRREISELKAQLLLTAAAGGDSTGEERFGDLDKEKHAELSHLLEKERLKHEEEMVEMNMVRNALKERIEHLTKLILTSQSINAKGGTGPNSQPAAMGRYTVETTADGTVLEFPKEIESRLARKDTIVRQLQNELEDQQSKVAMMKNALQRTAMGEVVDIEKTLAKLEMEPPRDKFLIEKRASIMNMNGFVISEGTSGEGGQLVNRLASKKRFGKDLSSSPDALTGTSEGPTQNTAEDSDLKDDDASILLPEGESLAIDDEDEDHDLMDTPWNRAELISLRQAKRELEIVVIEQEKKLEDMVAFEDSDEFRNLVLELEDQRERILVMEEERETLKATIADQRNTIRRLELDHLESGRTDSTALGGMAAASTSPSVGTLATSPSSSSFTAAMAAAAASKIRELEAMLQRERRFRMEEQTQSMTRIASLEADLTILQAERSVRECS</sequence>
<dbReference type="PRINTS" id="PR00380">
    <property type="entry name" value="KINESINHEAVY"/>
</dbReference>
<keyword evidence="3 4" id="KW-0505">Motor protein</keyword>
<feature type="compositionally biased region" description="Polar residues" evidence="6">
    <location>
        <begin position="109"/>
        <end position="129"/>
    </location>
</feature>
<dbReference type="EMBL" id="BQFW01000012">
    <property type="protein sequence ID" value="GJJ76393.1"/>
    <property type="molecule type" value="Genomic_DNA"/>
</dbReference>
<dbReference type="GO" id="GO:0003777">
    <property type="term" value="F:microtubule motor activity"/>
    <property type="evidence" value="ECO:0007669"/>
    <property type="project" value="InterPro"/>
</dbReference>
<evidence type="ECO:0000256" key="1">
    <source>
        <dbReference type="ARBA" id="ARBA00022741"/>
    </source>
</evidence>
<evidence type="ECO:0000259" key="7">
    <source>
        <dbReference type="PROSITE" id="PS50067"/>
    </source>
</evidence>
<dbReference type="OrthoDB" id="3176171at2759"/>
<keyword evidence="4" id="KW-0493">Microtubule</keyword>
<evidence type="ECO:0000256" key="3">
    <source>
        <dbReference type="PROSITE-ProRule" id="PRU00283"/>
    </source>
</evidence>
<evidence type="ECO:0000313" key="8">
    <source>
        <dbReference type="EMBL" id="GJJ76393.1"/>
    </source>
</evidence>
<organism evidence="8 9">
    <name type="scientific">Entomortierella parvispora</name>
    <dbReference type="NCBI Taxonomy" id="205924"/>
    <lineage>
        <taxon>Eukaryota</taxon>
        <taxon>Fungi</taxon>
        <taxon>Fungi incertae sedis</taxon>
        <taxon>Mucoromycota</taxon>
        <taxon>Mortierellomycotina</taxon>
        <taxon>Mortierellomycetes</taxon>
        <taxon>Mortierellales</taxon>
        <taxon>Mortierellaceae</taxon>
        <taxon>Entomortierella</taxon>
    </lineage>
</organism>
<dbReference type="InterPro" id="IPR019821">
    <property type="entry name" value="Kinesin_motor_CS"/>
</dbReference>
<evidence type="ECO:0000256" key="6">
    <source>
        <dbReference type="SAM" id="MobiDB-lite"/>
    </source>
</evidence>